<accession>A0A6I2P4L9</accession>
<evidence type="ECO:0000256" key="1">
    <source>
        <dbReference type="SAM" id="Phobius"/>
    </source>
</evidence>
<dbReference type="AlphaFoldDB" id="A0A6I2P4L9"/>
<reference evidence="2 3" key="1">
    <citation type="journal article" date="2019" name="Nat. Med.">
        <title>A library of human gut bacterial isolates paired with longitudinal multiomics data enables mechanistic microbiome research.</title>
        <authorList>
            <person name="Poyet M."/>
            <person name="Groussin M."/>
            <person name="Gibbons S.M."/>
            <person name="Avila-Pacheco J."/>
            <person name="Jiang X."/>
            <person name="Kearney S.M."/>
            <person name="Perrotta A.R."/>
            <person name="Berdy B."/>
            <person name="Zhao S."/>
            <person name="Lieberman T.D."/>
            <person name="Swanson P.K."/>
            <person name="Smith M."/>
            <person name="Roesemann S."/>
            <person name="Alexander J.E."/>
            <person name="Rich S.A."/>
            <person name="Livny J."/>
            <person name="Vlamakis H."/>
            <person name="Clish C."/>
            <person name="Bullock K."/>
            <person name="Deik A."/>
            <person name="Scott J."/>
            <person name="Pierce K.A."/>
            <person name="Xavier R.J."/>
            <person name="Alm E.J."/>
        </authorList>
    </citation>
    <scope>NUCLEOTIDE SEQUENCE [LARGE SCALE GENOMIC DNA]</scope>
    <source>
        <strain evidence="2 3">BIOML-A10</strain>
    </source>
</reference>
<organism evidence="2 3">
    <name type="scientific">Parabacteroides distasonis</name>
    <dbReference type="NCBI Taxonomy" id="823"/>
    <lineage>
        <taxon>Bacteria</taxon>
        <taxon>Pseudomonadati</taxon>
        <taxon>Bacteroidota</taxon>
        <taxon>Bacteroidia</taxon>
        <taxon>Bacteroidales</taxon>
        <taxon>Tannerellaceae</taxon>
        <taxon>Parabacteroides</taxon>
    </lineage>
</organism>
<gene>
    <name evidence="2" type="ORF">GKD54_13985</name>
</gene>
<proteinExistence type="predicted"/>
<protein>
    <submittedName>
        <fullName evidence="2">Uncharacterized protein</fullName>
    </submittedName>
</protein>
<dbReference type="Proteomes" id="UP000471216">
    <property type="component" value="Unassembled WGS sequence"/>
</dbReference>
<sequence>MYTPRLLKITAANILIFIIKKQTVIKHSKTNIILIDIAKFNLVVLGILLHYDSWQEGFFVLAICLLIMMLNIVLCRLNALMDAEREDVHKGHLPLNFVCIMKKSAVLINVYKRIGLPL</sequence>
<evidence type="ECO:0000313" key="3">
    <source>
        <dbReference type="Proteomes" id="UP000471216"/>
    </source>
</evidence>
<keyword evidence="1" id="KW-0812">Transmembrane</keyword>
<dbReference type="EMBL" id="WKMX01000012">
    <property type="protein sequence ID" value="MRZ07296.1"/>
    <property type="molecule type" value="Genomic_DNA"/>
</dbReference>
<feature type="transmembrane region" description="Helical" evidence="1">
    <location>
        <begin position="57"/>
        <end position="75"/>
    </location>
</feature>
<keyword evidence="1" id="KW-1133">Transmembrane helix</keyword>
<name>A0A6I2P4L9_PARDI</name>
<comment type="caution">
    <text evidence="2">The sequence shown here is derived from an EMBL/GenBank/DDBJ whole genome shotgun (WGS) entry which is preliminary data.</text>
</comment>
<evidence type="ECO:0000313" key="2">
    <source>
        <dbReference type="EMBL" id="MRZ07296.1"/>
    </source>
</evidence>
<feature type="transmembrane region" description="Helical" evidence="1">
    <location>
        <begin position="30"/>
        <end position="51"/>
    </location>
</feature>
<keyword evidence="1" id="KW-0472">Membrane</keyword>